<dbReference type="EMBL" id="VFPU01000001">
    <property type="protein sequence ID" value="TQM95451.1"/>
    <property type="molecule type" value="Genomic_DNA"/>
</dbReference>
<evidence type="ECO:0000259" key="1">
    <source>
        <dbReference type="Pfam" id="PF13191"/>
    </source>
</evidence>
<evidence type="ECO:0000313" key="3">
    <source>
        <dbReference type="Proteomes" id="UP000315133"/>
    </source>
</evidence>
<dbReference type="Gene3D" id="3.40.50.300">
    <property type="entry name" value="P-loop containing nucleotide triphosphate hydrolases"/>
    <property type="match status" value="1"/>
</dbReference>
<comment type="caution">
    <text evidence="2">The sequence shown here is derived from an EMBL/GenBank/DDBJ whole genome shotgun (WGS) entry which is preliminary data.</text>
</comment>
<dbReference type="RefSeq" id="WP_141817209.1">
    <property type="nucleotide sequence ID" value="NZ_BAAAIL010000003.1"/>
</dbReference>
<feature type="domain" description="Orc1-like AAA ATPase" evidence="1">
    <location>
        <begin position="19"/>
        <end position="173"/>
    </location>
</feature>
<dbReference type="Pfam" id="PF13191">
    <property type="entry name" value="AAA_16"/>
    <property type="match status" value="1"/>
</dbReference>
<dbReference type="AlphaFoldDB" id="A0A543KK37"/>
<accession>A0A543KK37</accession>
<dbReference type="InterPro" id="IPR041664">
    <property type="entry name" value="AAA_16"/>
</dbReference>
<reference evidence="2 3" key="1">
    <citation type="submission" date="2019-06" db="EMBL/GenBank/DDBJ databases">
        <title>Sequencing the genomes of 1000 actinobacteria strains.</title>
        <authorList>
            <person name="Klenk H.-P."/>
        </authorList>
    </citation>
    <scope>NUCLEOTIDE SEQUENCE [LARGE SCALE GENOMIC DNA]</scope>
    <source>
        <strain evidence="2 3">DSM 12362</strain>
    </source>
</reference>
<sequence>MVSGANPFRPSFGVSPRVLAGREDLLSDFDVALDEGPGSPLRSLLVSGARGMGKTVVLNELEDIARTRGWLVVRLPEGDDLLGELESSTIPALLAEHDATAVRRRVTGGGIGPVGSITTEVDDRYPVRHSLAQLLGRLLDLLAEHETGLLFTLDEVQAARPDVVGRFAATYQHLVRDDREVAFAAAGLPTGIDSLLRQAGTTFLRRAERIHLATLTDDDVRTAARATVVDAGRTIGEPALDRYVEVVHGYPYLLQLVGYHAWRVDPQREEITADDVERTLPLVIERMGRLVHAPAIGPLPEGQRRYLRAMAVDDGPASTRTVAERMGVPMQQQNVYRARLIDRELVQPAGHGYVDFTLPYLREHLRARG</sequence>
<dbReference type="SUPFAM" id="SSF52540">
    <property type="entry name" value="P-loop containing nucleoside triphosphate hydrolases"/>
    <property type="match status" value="1"/>
</dbReference>
<protein>
    <submittedName>
        <fullName evidence="2">AAA ATPase-like protein</fullName>
    </submittedName>
</protein>
<keyword evidence="3" id="KW-1185">Reference proteome</keyword>
<dbReference type="Proteomes" id="UP000315133">
    <property type="component" value="Unassembled WGS sequence"/>
</dbReference>
<proteinExistence type="predicted"/>
<dbReference type="OrthoDB" id="2020141at2"/>
<evidence type="ECO:0000313" key="2">
    <source>
        <dbReference type="EMBL" id="TQM95451.1"/>
    </source>
</evidence>
<name>A0A543KK37_9MICO</name>
<dbReference type="PANTHER" id="PTHR34301">
    <property type="entry name" value="DNA-BINDING PROTEIN-RELATED"/>
    <property type="match status" value="1"/>
</dbReference>
<dbReference type="PANTHER" id="PTHR34301:SF8">
    <property type="entry name" value="ATPASE DOMAIN-CONTAINING PROTEIN"/>
    <property type="match status" value="1"/>
</dbReference>
<organism evidence="2 3">
    <name type="scientific">Ornithinimicrobium humiphilum</name>
    <dbReference type="NCBI Taxonomy" id="125288"/>
    <lineage>
        <taxon>Bacteria</taxon>
        <taxon>Bacillati</taxon>
        <taxon>Actinomycetota</taxon>
        <taxon>Actinomycetes</taxon>
        <taxon>Micrococcales</taxon>
        <taxon>Ornithinimicrobiaceae</taxon>
        <taxon>Ornithinimicrobium</taxon>
    </lineage>
</organism>
<gene>
    <name evidence="2" type="ORF">FB476_0294</name>
</gene>
<dbReference type="InterPro" id="IPR027417">
    <property type="entry name" value="P-loop_NTPase"/>
</dbReference>